<dbReference type="EMBL" id="JAMZEB010000001">
    <property type="protein sequence ID" value="MCP2353261.1"/>
    <property type="molecule type" value="Genomic_DNA"/>
</dbReference>
<gene>
    <name evidence="1" type="ORF">HD597_000281</name>
</gene>
<protein>
    <submittedName>
        <fullName evidence="1">Uncharacterized protein</fullName>
    </submittedName>
</protein>
<dbReference type="Proteomes" id="UP001139648">
    <property type="component" value="Unassembled WGS sequence"/>
</dbReference>
<reference evidence="1" key="1">
    <citation type="submission" date="2022-06" db="EMBL/GenBank/DDBJ databases">
        <title>Sequencing the genomes of 1000 actinobacteria strains.</title>
        <authorList>
            <person name="Klenk H.-P."/>
        </authorList>
    </citation>
    <scope>NUCLEOTIDE SEQUENCE</scope>
    <source>
        <strain evidence="1">DSM 46694</strain>
    </source>
</reference>
<evidence type="ECO:0000313" key="1">
    <source>
        <dbReference type="EMBL" id="MCP2353261.1"/>
    </source>
</evidence>
<proteinExistence type="predicted"/>
<accession>A0A9X2K188</accession>
<name>A0A9X2K188_9ACTN</name>
<organism evidence="1 2">
    <name type="scientific">Nonomuraea thailandensis</name>
    <dbReference type="NCBI Taxonomy" id="1188745"/>
    <lineage>
        <taxon>Bacteria</taxon>
        <taxon>Bacillati</taxon>
        <taxon>Actinomycetota</taxon>
        <taxon>Actinomycetes</taxon>
        <taxon>Streptosporangiales</taxon>
        <taxon>Streptosporangiaceae</taxon>
        <taxon>Nonomuraea</taxon>
    </lineage>
</organism>
<evidence type="ECO:0000313" key="2">
    <source>
        <dbReference type="Proteomes" id="UP001139648"/>
    </source>
</evidence>
<comment type="caution">
    <text evidence="1">The sequence shown here is derived from an EMBL/GenBank/DDBJ whole genome shotgun (WGS) entry which is preliminary data.</text>
</comment>
<sequence length="51" mass="5500">MRAVLDRPARSWHDFTMTSTGCASCTTSAELSFTHLYPADNPTLAPVTEAA</sequence>
<dbReference type="AlphaFoldDB" id="A0A9X2K188"/>
<keyword evidence="2" id="KW-1185">Reference proteome</keyword>